<dbReference type="Gene3D" id="3.40.50.150">
    <property type="entry name" value="Vaccinia Virus protein VP39"/>
    <property type="match status" value="2"/>
</dbReference>
<evidence type="ECO:0000256" key="8">
    <source>
        <dbReference type="ARBA" id="ARBA00022737"/>
    </source>
</evidence>
<gene>
    <name evidence="14" type="ORF">DXZ20_19665</name>
</gene>
<dbReference type="CDD" id="cd08953">
    <property type="entry name" value="KR_2_SDR_x"/>
    <property type="match status" value="2"/>
</dbReference>
<dbReference type="Gene3D" id="3.40.47.10">
    <property type="match status" value="4"/>
</dbReference>
<dbReference type="InterPro" id="IPR036291">
    <property type="entry name" value="NAD(P)-bd_dom_sf"/>
</dbReference>
<dbReference type="PROSITE" id="PS00012">
    <property type="entry name" value="PHOSPHOPANTETHEINE"/>
    <property type="match status" value="3"/>
</dbReference>
<keyword evidence="4" id="KW-0596">Phosphopantetheine</keyword>
<feature type="domain" description="Carrier" evidence="12">
    <location>
        <begin position="1202"/>
        <end position="1279"/>
    </location>
</feature>
<feature type="domain" description="Ketosynthase family 3 (KS3)" evidence="13">
    <location>
        <begin position="1"/>
        <end position="116"/>
    </location>
</feature>
<evidence type="ECO:0000256" key="9">
    <source>
        <dbReference type="ARBA" id="ARBA00022857"/>
    </source>
</evidence>
<dbReference type="InterPro" id="IPR018201">
    <property type="entry name" value="Ketoacyl_synth_AS"/>
</dbReference>
<dbReference type="InterPro" id="IPR054514">
    <property type="entry name" value="RhiE-like_linker"/>
</dbReference>
<dbReference type="Proteomes" id="UP000481033">
    <property type="component" value="Unassembled WGS sequence"/>
</dbReference>
<dbReference type="InterPro" id="IPR009081">
    <property type="entry name" value="PP-bd_ACP"/>
</dbReference>
<feature type="compositionally biased region" description="Polar residues" evidence="11">
    <location>
        <begin position="1303"/>
        <end position="1314"/>
    </location>
</feature>
<dbReference type="InterPro" id="IPR020841">
    <property type="entry name" value="PKS_Beta-ketoAc_synthase_dom"/>
</dbReference>
<keyword evidence="9" id="KW-0521">NADP</keyword>
<dbReference type="GO" id="GO:0006633">
    <property type="term" value="P:fatty acid biosynthetic process"/>
    <property type="evidence" value="ECO:0007669"/>
    <property type="project" value="InterPro"/>
</dbReference>
<evidence type="ECO:0000256" key="10">
    <source>
        <dbReference type="ARBA" id="ARBA00023268"/>
    </source>
</evidence>
<dbReference type="Gene3D" id="1.10.1200.10">
    <property type="entry name" value="ACP-like"/>
    <property type="match status" value="5"/>
</dbReference>
<feature type="compositionally biased region" description="Polar residues" evidence="11">
    <location>
        <begin position="3285"/>
        <end position="3312"/>
    </location>
</feature>
<dbReference type="SMART" id="SM01294">
    <property type="entry name" value="PKS_PP_betabranch"/>
    <property type="match status" value="3"/>
</dbReference>
<dbReference type="PANTHER" id="PTHR43775">
    <property type="entry name" value="FATTY ACID SYNTHASE"/>
    <property type="match status" value="1"/>
</dbReference>
<dbReference type="SUPFAM" id="SSF51735">
    <property type="entry name" value="NAD(P)-binding Rossmann-fold domains"/>
    <property type="match status" value="4"/>
</dbReference>
<dbReference type="GO" id="GO:0004312">
    <property type="term" value="F:fatty acid synthase activity"/>
    <property type="evidence" value="ECO:0007669"/>
    <property type="project" value="TreeGrafter"/>
</dbReference>
<dbReference type="PANTHER" id="PTHR43775:SF37">
    <property type="entry name" value="SI:DKEY-61P9.11"/>
    <property type="match status" value="1"/>
</dbReference>
<feature type="domain" description="Carrier" evidence="12">
    <location>
        <begin position="2387"/>
        <end position="2460"/>
    </location>
</feature>
<feature type="domain" description="Ketosynthase family 3 (KS3)" evidence="13">
    <location>
        <begin position="2503"/>
        <end position="2941"/>
    </location>
</feature>
<dbReference type="InterPro" id="IPR006162">
    <property type="entry name" value="Ppantetheine_attach_site"/>
</dbReference>
<accession>A0A6M0RPZ4</accession>
<dbReference type="Pfam" id="PF02801">
    <property type="entry name" value="Ketoacyl-synt_C"/>
    <property type="match status" value="4"/>
</dbReference>
<evidence type="ECO:0000256" key="3">
    <source>
        <dbReference type="ARBA" id="ARBA00004792"/>
    </source>
</evidence>
<dbReference type="GO" id="GO:0071770">
    <property type="term" value="P:DIM/DIP cell wall layer assembly"/>
    <property type="evidence" value="ECO:0007669"/>
    <property type="project" value="TreeGrafter"/>
</dbReference>
<dbReference type="InterPro" id="IPR020806">
    <property type="entry name" value="PKS_PP-bd"/>
</dbReference>
<dbReference type="Pfam" id="PF08242">
    <property type="entry name" value="Methyltransf_12"/>
    <property type="match status" value="2"/>
</dbReference>
<dbReference type="Gene3D" id="3.40.50.720">
    <property type="entry name" value="NAD(P)-binding Rossmann-like Domain"/>
    <property type="match status" value="3"/>
</dbReference>
<dbReference type="Pfam" id="PF08659">
    <property type="entry name" value="KR"/>
    <property type="match status" value="3"/>
</dbReference>
<evidence type="ECO:0000256" key="4">
    <source>
        <dbReference type="ARBA" id="ARBA00022450"/>
    </source>
</evidence>
<feature type="domain" description="Ketosynthase family 3 (KS3)" evidence="13">
    <location>
        <begin position="1337"/>
        <end position="1750"/>
    </location>
</feature>
<feature type="region of interest" description="Disordered" evidence="11">
    <location>
        <begin position="3416"/>
        <end position="3457"/>
    </location>
</feature>
<evidence type="ECO:0000313" key="15">
    <source>
        <dbReference type="Proteomes" id="UP000481033"/>
    </source>
</evidence>
<keyword evidence="6" id="KW-0597">Phosphoprotein</keyword>
<feature type="compositionally biased region" description="Polar residues" evidence="11">
    <location>
        <begin position="5020"/>
        <end position="5029"/>
    </location>
</feature>
<reference evidence="14 15" key="1">
    <citation type="journal article" date="2020" name="Microb. Ecol.">
        <title>Ecogenomics of the Marine Benthic Filamentous Cyanobacterium Adonisia.</title>
        <authorList>
            <person name="Walter J.M."/>
            <person name="Coutinho F.H."/>
            <person name="Leomil L."/>
            <person name="Hargreaves P.I."/>
            <person name="Campeao M.E."/>
            <person name="Vieira V.V."/>
            <person name="Silva B.S."/>
            <person name="Fistarol G.O."/>
            <person name="Salomon P.S."/>
            <person name="Sawabe T."/>
            <person name="Mino S."/>
            <person name="Hosokawa M."/>
            <person name="Miyashita H."/>
            <person name="Maruyama F."/>
            <person name="van Verk M.C."/>
            <person name="Dutilh B.E."/>
            <person name="Thompson C.C."/>
            <person name="Thompson F.L."/>
        </authorList>
    </citation>
    <scope>NUCLEOTIDE SEQUENCE [LARGE SCALE GENOMIC DNA]</scope>
    <source>
        <strain evidence="14 15">CCMR0081</strain>
    </source>
</reference>
<dbReference type="InterPro" id="IPR013217">
    <property type="entry name" value="Methyltransf_12"/>
</dbReference>
<dbReference type="Gene3D" id="3.30.70.3290">
    <property type="match status" value="1"/>
</dbReference>
<dbReference type="InterPro" id="IPR013968">
    <property type="entry name" value="PKS_KR"/>
</dbReference>
<evidence type="ECO:0000256" key="6">
    <source>
        <dbReference type="ARBA" id="ARBA00022553"/>
    </source>
</evidence>
<dbReference type="InterPro" id="IPR057326">
    <property type="entry name" value="KR_dom"/>
</dbReference>
<feature type="domain" description="Carrier" evidence="12">
    <location>
        <begin position="3332"/>
        <end position="3409"/>
    </location>
</feature>
<dbReference type="SMART" id="SM00825">
    <property type="entry name" value="PKS_KS"/>
    <property type="match status" value="3"/>
</dbReference>
<keyword evidence="10" id="KW-0511">Multifunctional enzyme</keyword>
<name>A0A6M0RPZ4_9CYAN</name>
<dbReference type="EMBL" id="QXHD01000004">
    <property type="protein sequence ID" value="NEZ57822.1"/>
    <property type="molecule type" value="Genomic_DNA"/>
</dbReference>
<evidence type="ECO:0000259" key="12">
    <source>
        <dbReference type="PROSITE" id="PS50075"/>
    </source>
</evidence>
<comment type="cofactor">
    <cofactor evidence="1">
        <name>pantetheine 4'-phosphate</name>
        <dbReference type="ChEBI" id="CHEBI:47942"/>
    </cofactor>
</comment>
<evidence type="ECO:0000256" key="1">
    <source>
        <dbReference type="ARBA" id="ARBA00001957"/>
    </source>
</evidence>
<dbReference type="Gene3D" id="1.10.1240.100">
    <property type="match status" value="3"/>
</dbReference>
<evidence type="ECO:0000256" key="11">
    <source>
        <dbReference type="SAM" id="MobiDB-lite"/>
    </source>
</evidence>
<dbReference type="GO" id="GO:0004315">
    <property type="term" value="F:3-oxoacyl-[acyl-carrier-protein] synthase activity"/>
    <property type="evidence" value="ECO:0007669"/>
    <property type="project" value="InterPro"/>
</dbReference>
<protein>
    <submittedName>
        <fullName evidence="14">SDR family NAD(P)-dependent oxidoreductase</fullName>
    </submittedName>
</protein>
<dbReference type="PROSITE" id="PS50075">
    <property type="entry name" value="CARRIER"/>
    <property type="match status" value="5"/>
</dbReference>
<proteinExistence type="predicted"/>
<organism evidence="14 15">
    <name type="scientific">Adonisia turfae CCMR0081</name>
    <dbReference type="NCBI Taxonomy" id="2292702"/>
    <lineage>
        <taxon>Bacteria</taxon>
        <taxon>Bacillati</taxon>
        <taxon>Cyanobacteriota</taxon>
        <taxon>Adonisia</taxon>
        <taxon>Adonisia turfae</taxon>
    </lineage>
</organism>
<dbReference type="GO" id="GO:0031177">
    <property type="term" value="F:phosphopantetheine binding"/>
    <property type="evidence" value="ECO:0007669"/>
    <property type="project" value="InterPro"/>
</dbReference>
<feature type="region of interest" description="Disordered" evidence="11">
    <location>
        <begin position="5001"/>
        <end position="5041"/>
    </location>
</feature>
<feature type="domain" description="Ketosynthase family 3 (KS3)" evidence="13">
    <location>
        <begin position="3450"/>
        <end position="3872"/>
    </location>
</feature>
<keyword evidence="7" id="KW-0808">Transferase</keyword>
<evidence type="ECO:0000313" key="14">
    <source>
        <dbReference type="EMBL" id="NEZ57822.1"/>
    </source>
</evidence>
<dbReference type="PROSITE" id="PS52004">
    <property type="entry name" value="KS3_2"/>
    <property type="match status" value="4"/>
</dbReference>
<feature type="compositionally biased region" description="Low complexity" evidence="11">
    <location>
        <begin position="1321"/>
        <end position="1335"/>
    </location>
</feature>
<dbReference type="GO" id="GO:0005737">
    <property type="term" value="C:cytoplasm"/>
    <property type="evidence" value="ECO:0007669"/>
    <property type="project" value="UniProtKB-SubCell"/>
</dbReference>
<sequence>MEGLTQAFRADTSATGFCALGSVKSNLGHLEAAAGIAGLVKILLQMRHRQLVPSLHAAQLNPHIEFDDTPFQLQQTLADWPRPTVGVNDATQEVPRIACLSSFGAGGSNAHVVVEEYPGGPAATGSPSPIRATPQPGRPVGIVLSAKTQERLQVYAKRLKDFLVDHRSALDGRLQDIAYTLQLGRVAMDERLAMAVSTLDELLDNLDGFLQGRNRGANCFQGRRGRDRTPLALISNDEDFGETVDRWIQRGKLSKLLELWTQGLSIDWTRLYQATQPGIVSLPTYPFARERYWLPELKRSKPAVHDIAVHDTAIHKTVAKELDAQTVTEWTLHPVWDGVCPKAVERFPDGNAAIAIIGGTLDQLRAVRQEYPSAQPLELPNTADLDPWSAVLDRLPGLAHILWIAPETEPLSLVDDRVIEAQDIGVIQLFRLVKALLSLGYGQKTLGWTVITDQAQAVLPTEPIHPIHAGIHGFVGSMAKEFPQWQVRLLDLDAQPWPDDLWTIPPNPQGEALAYRGNQWFQQALIPVQDLAVNPEPFRTQGTYIIIGGAGGLGEVLSRHLIQHWQAQVIWVGRRPLNPDIQTKIDALAALGAAPWYLSADAANVSDLERVRNAVQQKYGSIHGVVHSALGSYDQSLTAMDEAQFRSVLSSKVDITVRVAQVFADAPLDVILFFSSLASFGKVRGMSSYAAGCVFQDAFALGLSQICSIPVKVINWGFWSIGGGARISDTLRRHLQETEGVQPINADVGMGVLEQCISSNLSPWAFIKSDASRPPRGVVLDQTIAQAPRVVPSCLPTLADFSPAIAVPAVHPLLAELDGWMVKLLLAQFLQMGVLQNGVIENSATLRQRTGVLAKYQIWWDEVMSAFGQQGWVHLNNGTITVEDAALLENPELIWRQWQAFCQQTDQDDEMRPLTAIIDECFRALPAIVRGHTLITDILFPAGAVNKMEVLYKDNSIAHFFNTALAEVAAAWLQQRLDVDPQAQIRILEIGAGTGGTTSTVLPHLAPFKQAIATYCYTDISNSFLMDAAQRYGATHPYLEYKICDIEQPLAAQGLEVGTYDLVIATNVLHATHSMGNTVRNAKAALAENGVLLLNEMTAKTVFATLIFGLIDGWSLAQDTHLRIPGSPGLTPDAWRQLLAETGFKHIQLPVPSAQPLAQQIIVAESDGVIRQKRSQVAPEPIALPVAERHQPLESHTVPTIDKSAYVQQQIVACLSRTLRLDDSRFELDVSFSDYGVDSILGAQFITLVSAALDIDLNTTIIFNYPTVERLSAHVLEAYGDRITPPAPDRAPELETPGAQEPLGTQTTPASSPGQAPRSRPQTTPTVSQSPSTSPAATDIAVIGLSLQVPGAQTPPDFWQHLLSGQNAVIELPAHYLDRETYYSPQRQKGKTYCHQGGVLKDRDCFDPLFFNLSPRDAESMNPHQRLIMQEGWKALEDAGYNPKSLAGVQTGIFVGSEPNGYFHETFTGASEAIIASRLSYFLNLRGPALVVNTGCSSAATALHLACESLRNGECSMALAGGVYASMNQAHLISLSEIEMLSPSGCCRTFDAEGDGMVLSEGVGMVTLKRLADAERDGDPIYGVIAASGLNQDGASNGITAPSGVAQEELLTDVYQRYGINPEDISYVEAHGTGTRLGDPVEANALTQAFRRFTNRQHYCALGSAKAHIGHTAAGAGIIGLIKVLLSLQHRKLPGLPHFETLNPRIEFDHAPFFIPAQTTDWSRDDGKPLMAALSSFGHSGTNVHFVIREYQPPLSAPTDESVQMPSNPAIVPLSAKDERRLRQVVQQLRGYLRDTLRAAGPGTLRNLAYTLQTGREAMNCRMALVVHNLAELQQALTDWLADGASGRTDGSLAANSPDQLSQWLAEERFEAIADYWFQGGSVDWQRLYGDRKPVRIHLPTYPFAKERYWANGATQTGMGAAPVLAATAPTPLDGADTSDYLLASPTWQTAPVPSGVPMPEGMQRLIILCAETTTAIERSCERLATANASVIRLDRHSTPLDTAYTDFSLQVFQHVRNRLQSHGRTKTLVQVVIPDDAEASVLLGIAGLLHTAQQENPKLEGQVIALDVRDTDQGLLTKIEANARCAQDTLIRYENGVRQVLRWHELSPGDLSASGLPWKDQGIYLITGGAGGIGLIFASEIASRVNQATLVLIGRSPLTLEKEARLNAIAQNGTRIDYRQVDISQPQQVQALILDIQANHGPLNGVIHAAGIHRDNYLIHKPDDEFRAVLAPKVQGTVNLDQSLAATPLDFFAMFSSGAAVTGNLGQADYAAANGFMDQFATQRQRLVAAGQRFGQTLSINWPLWQQGGMQVDAATVALMHQRTGMKAMQTTIGIQAFYQALMAKHPQVGVVTGDLATIRQRLFGTPHKAETVRQTGPIDQQALRAATLQQLKQLLGARLKLSPERIASQEPFERYGIDSILITDLNQDLEAVFGEISKTLFFEYQTLSALTDYFVADHPEDCQRWCGFGGKSSGNPTPAVSAAVPTALAAGAIKATGGPRQEPIAIIGISGHYPQADSLAAFWSNLSVGQDGVTEIPPERWSLEGFYLEQPEEAVAQAMSYGKWGSFLDGFAEFDPQFFNISGREAMSMDPQERLFLQSAWAALEDAGYTRETLQSRFDGNVGVFAGITKTGYDLHGAEWRQHGKLFYPHTSFGSVANRVSYLLNLHGPSMPIDTMCSSSLVAIHEACERLRQGVCPMAIAGGVNLYLHPTNYVELSALKMLSKGGKCRSFGEGGDGFVPGEGVGVVILKPLAQALQDRDHIHGVIRATAVNHGGKTNGYTVPNPKAQAELIRKTLDLAGIHARTVSYVEAHGTGTALGDPIEVTGLTQAFHHDTTDVGFCALGSVKSNIGHLEAAAGMAGLTKILLQMKHGKLAPSLHADRLNPNISFENTPFQVQRSLADWHRPQVNVDGTPREYPRIAGLSSFGAGGANAHVILEEYMDETIHPPQADADNPPAVFVLSAKNEDRLRDYARAMRDHLQTHVSANQLPDFLYTLQVGREAMDQRLAMVVHSQSELVANLSLFIDGQPLGKDCCRGQVDHEQEISTGAATTINPSSLDPTRLAQAWVQGHPVNWHQRYRTLPPRRLAAPTYPFARERYWIAPGELSGDGDRPILTHAVSRPTPTGFSTPPLQKIQRVLAQAPGNQMNFVSPAAKPKNLLLRNLSVPVAPDLQDMATSPLSNSPEPQLSEGTLIRSLKRSLAKALFIDEGAIAINQPYIDMGLDSIVGVEWVHAINKEFGLSLSATRVYDFPTIRQLATYLRQALADTTQATEPATPRVANSDGATANSDGATANSDGPVSEAPISNGSAPTPTPISTPTSTVQEPAHGFTTTQLETFLVTSLAKALFIEPKAIDTKKPFVDFGLDSIVGVEWVHAINTEFGVNLSATRVYDYPTIQVLAQHLKNILPVPPTVPPPAPASLSSPSPPAHPLETSVASRDRQPSSPPPPEPIAVVGMSGRYPQAKDLEQFWQNLAVGQNSIREIPRDRWNVDAYFDPNPSTPGKIYCKWLGALDEVDCFDPLFFGISPAEAEGMDPQHRLFLEEGYRAFEDAGYGPRLLSNVNCGVYMGVMSYEYAFLLQQRQAELTNTGNSFAIGAARIPYFLNLKGPAIPVDTACSSSLVAIHLACQALRQREIDMALAGGVSLYLIPESYVGMCAAGMVSPDGQCKAFDDDANGFVPGEGAGSVVLKRLADAERDGDHIYGLIIASGINQDGKTNGITAPSAQRQIDLLQSIYTTYGIDPSTISYVETHGTGTRLGDPIELEALTTAFRQSTDGQQFCALGSVKSNIGHTSAAAGVAGVQKTLLGMQHQQLPASLHFKKPNRHFKFAESPFYVNTELKAWPTEPSSPRRAAVSAFGFSGTNAHLVLEDYVGPPSASPAPSGPSPVVIVLSARRVDQLQTVVRQLHDHLIATETPDAIELPSLAYTLQVGRAELEERLAFIVDSMDELIQALQGFLADAPGHARYFRGQVNPHDETVQALVDDDAFMETVDQGMQQGNLDSVLQLWVKGLDVDWHRLYGSARPRRISLPTYPFARHRCWVDAVAENPGGSSTLPQSSATQRPLLSPLQLPTLTLKDLDPLGVARDFVPAALEDLLAQLLWGILQAMGLFQRGSFDLSAAMAAGKIRQGYERWLQAALQDFVRRGQLDYSAGKFVTPDAHPPSLTSLWTLWDLQQQIESRDPLKQAQFPLIEACLRSLPEILQGDRTAVEVMFPDASLELVEPFYQGNPVSDLFNEILSRTLTSCIEQRIAADPEARIRILEIGAGTGGMTAAVLPCLKAFGQHVVEYCHTDISKSFQFHAEEQFVPDYPFVRAQLFDVERPPTEQGVAQGQYDFVIASNVLHATRNIRRTVGHARSVLRSNGLLLINEISRKSLLGHLTFGLLDGWWLNEDNELRIPGSPALYPETWEKVLREEGFASVVFPCGESHELGQQILAASLGTPQNISGKKEFLAYQEDWGAAPLEKEFLTCQEDWYAAPLEVADWTPRIDAVKTNEVLVISAKLEDADAITKVCETVARLAEYPANTWTVRHLSLDTHGLDETLLAAIVRGDVTQPLTIFLCVPPIVDDGIDQLAQVFAAVQSVMRVMHARSTRFYCCYTEPTAAHWLYGEALAGLFKSAMAESVNHRYRVVSHDAASATDGRTALRIVQEWLCDETQELPVAMVPMVRYEQGQRYELRAAESMPPADELNVFRQGATYLMVGALGPAGLQVCEELGRRYQARLVIFSRRGEHQAEAALNRIRAAGATVFYRSVDIVDQTALRQAMASVKAEGVTLNGVIHMARRVADAPIVQKNFHDFIDVMAAKVMGGLNLDAVTADEPLDFFLMYSSMAAFGIQGSPDYAFSAAYQNTLARFRDQQVSQGRRSGRTRSICWGQWDVDGVVSSEQLPKRLERLRGMGMDAIDAASAMALMQASVRYDTSVVGFMAVFDRERVRRTLGLGADSHVSEEAIANGIKAYEHQQWTDLDLARFLDSVPDQDLTDSIQAEIIRVIRAADSFSRPAERPAGKKRNSNGARIDTGQQPSNSPIQVAISPKPASKDSNPLRAAILASIKKTLKIPESELDWNHPLQDYGLDSIIAMQLATTLEKHLNCPVQPRWLIEYPTLNLLMEKLNKEVKDNSSN</sequence>
<dbReference type="SUPFAM" id="SSF53335">
    <property type="entry name" value="S-adenosyl-L-methionine-dependent methyltransferases"/>
    <property type="match status" value="2"/>
</dbReference>
<evidence type="ECO:0000256" key="7">
    <source>
        <dbReference type="ARBA" id="ARBA00022679"/>
    </source>
</evidence>
<dbReference type="SUPFAM" id="SSF47336">
    <property type="entry name" value="ACP-like"/>
    <property type="match status" value="5"/>
</dbReference>
<comment type="subcellular location">
    <subcellularLocation>
        <location evidence="2">Cytoplasm</location>
    </subcellularLocation>
</comment>
<keyword evidence="8" id="KW-0677">Repeat</keyword>
<evidence type="ECO:0000259" key="13">
    <source>
        <dbReference type="PROSITE" id="PS52004"/>
    </source>
</evidence>
<dbReference type="Pfam" id="PF00109">
    <property type="entry name" value="ketoacyl-synt"/>
    <property type="match status" value="3"/>
</dbReference>
<dbReference type="Pfam" id="PF22336">
    <property type="entry name" value="RhiE-like_linker"/>
    <property type="match status" value="4"/>
</dbReference>
<comment type="caution">
    <text evidence="14">The sequence shown here is derived from an EMBL/GenBank/DDBJ whole genome shotgun (WGS) entry which is preliminary data.</text>
</comment>
<dbReference type="FunFam" id="1.10.1200.10:FF:000019">
    <property type="entry name" value="Phenolpthiocerol synthesis type-I polyketide synthase PPSA"/>
    <property type="match status" value="1"/>
</dbReference>
<keyword evidence="5" id="KW-0963">Cytoplasm</keyword>
<dbReference type="Pfam" id="PF00550">
    <property type="entry name" value="PP-binding"/>
    <property type="match status" value="5"/>
</dbReference>
<dbReference type="InterPro" id="IPR036736">
    <property type="entry name" value="ACP-like_sf"/>
</dbReference>
<dbReference type="InterPro" id="IPR014031">
    <property type="entry name" value="Ketoacyl_synth_C"/>
</dbReference>
<evidence type="ECO:0000256" key="5">
    <source>
        <dbReference type="ARBA" id="ARBA00022490"/>
    </source>
</evidence>
<dbReference type="PROSITE" id="PS00606">
    <property type="entry name" value="KS3_1"/>
    <property type="match status" value="2"/>
</dbReference>
<dbReference type="CDD" id="cd00833">
    <property type="entry name" value="PKS"/>
    <property type="match status" value="3"/>
</dbReference>
<feature type="region of interest" description="Disordered" evidence="11">
    <location>
        <begin position="1282"/>
        <end position="1335"/>
    </location>
</feature>
<dbReference type="GO" id="GO:0005886">
    <property type="term" value="C:plasma membrane"/>
    <property type="evidence" value="ECO:0007669"/>
    <property type="project" value="TreeGrafter"/>
</dbReference>
<comment type="pathway">
    <text evidence="3">Antibiotic biosynthesis.</text>
</comment>
<dbReference type="CDD" id="cd02440">
    <property type="entry name" value="AdoMet_MTases"/>
    <property type="match status" value="1"/>
</dbReference>
<dbReference type="InterPro" id="IPR014030">
    <property type="entry name" value="Ketoacyl_synth_N"/>
</dbReference>
<feature type="compositionally biased region" description="Pro residues" evidence="11">
    <location>
        <begin position="3416"/>
        <end position="3431"/>
    </location>
</feature>
<dbReference type="SMART" id="SM00822">
    <property type="entry name" value="PKS_KR"/>
    <property type="match status" value="3"/>
</dbReference>
<feature type="domain" description="Carrier" evidence="12">
    <location>
        <begin position="5040"/>
        <end position="5117"/>
    </location>
</feature>
<dbReference type="SUPFAM" id="SSF53901">
    <property type="entry name" value="Thiolase-like"/>
    <property type="match status" value="4"/>
</dbReference>
<dbReference type="InterPro" id="IPR050091">
    <property type="entry name" value="PKS_NRPS_Biosynth_Enz"/>
</dbReference>
<feature type="domain" description="Carrier" evidence="12">
    <location>
        <begin position="3190"/>
        <end position="3267"/>
    </location>
</feature>
<evidence type="ECO:0000256" key="2">
    <source>
        <dbReference type="ARBA" id="ARBA00004496"/>
    </source>
</evidence>
<dbReference type="SMART" id="SM00823">
    <property type="entry name" value="PKS_PP"/>
    <property type="match status" value="5"/>
</dbReference>
<dbReference type="FunFam" id="3.40.47.10:FF:000019">
    <property type="entry name" value="Polyketide synthase type I"/>
    <property type="match status" value="3"/>
</dbReference>
<keyword evidence="15" id="KW-1185">Reference proteome</keyword>
<dbReference type="InterPro" id="IPR029063">
    <property type="entry name" value="SAM-dependent_MTases_sf"/>
</dbReference>
<dbReference type="InterPro" id="IPR016039">
    <property type="entry name" value="Thiolase-like"/>
</dbReference>
<feature type="region of interest" description="Disordered" evidence="11">
    <location>
        <begin position="3271"/>
        <end position="3327"/>
    </location>
</feature>